<organism evidence="1 2">
    <name type="scientific">Araneus ventricosus</name>
    <name type="common">Orbweaver spider</name>
    <name type="synonym">Epeira ventricosa</name>
    <dbReference type="NCBI Taxonomy" id="182803"/>
    <lineage>
        <taxon>Eukaryota</taxon>
        <taxon>Metazoa</taxon>
        <taxon>Ecdysozoa</taxon>
        <taxon>Arthropoda</taxon>
        <taxon>Chelicerata</taxon>
        <taxon>Arachnida</taxon>
        <taxon>Araneae</taxon>
        <taxon>Araneomorphae</taxon>
        <taxon>Entelegynae</taxon>
        <taxon>Araneoidea</taxon>
        <taxon>Araneidae</taxon>
        <taxon>Araneus</taxon>
    </lineage>
</organism>
<accession>A0A4Y2GL15</accession>
<evidence type="ECO:0000313" key="1">
    <source>
        <dbReference type="EMBL" id="GBM53178.1"/>
    </source>
</evidence>
<dbReference type="EMBL" id="BGPR01099583">
    <property type="protein sequence ID" value="GBM53178.1"/>
    <property type="molecule type" value="Genomic_DNA"/>
</dbReference>
<sequence length="103" mass="11588">MVLASIVFLHFEDFCFHLFKNSLFLLNDGIHVLFIKDFFYFSTSLVSHLHACHQLKKSEFSGSADGAVNDSLDHFAGSSIDTFVSTGIRVPCILSIWLLAYLL</sequence>
<dbReference type="AlphaFoldDB" id="A0A4Y2GL15"/>
<dbReference type="Proteomes" id="UP000499080">
    <property type="component" value="Unassembled WGS sequence"/>
</dbReference>
<keyword evidence="2" id="KW-1185">Reference proteome</keyword>
<comment type="caution">
    <text evidence="1">The sequence shown here is derived from an EMBL/GenBank/DDBJ whole genome shotgun (WGS) entry which is preliminary data.</text>
</comment>
<proteinExistence type="predicted"/>
<evidence type="ECO:0000313" key="2">
    <source>
        <dbReference type="Proteomes" id="UP000499080"/>
    </source>
</evidence>
<protein>
    <submittedName>
        <fullName evidence="1">Uncharacterized protein</fullName>
    </submittedName>
</protein>
<reference evidence="1 2" key="1">
    <citation type="journal article" date="2019" name="Sci. Rep.">
        <title>Orb-weaving spider Araneus ventricosus genome elucidates the spidroin gene catalogue.</title>
        <authorList>
            <person name="Kono N."/>
            <person name="Nakamura H."/>
            <person name="Ohtoshi R."/>
            <person name="Moran D.A.P."/>
            <person name="Shinohara A."/>
            <person name="Yoshida Y."/>
            <person name="Fujiwara M."/>
            <person name="Mori M."/>
            <person name="Tomita M."/>
            <person name="Arakawa K."/>
        </authorList>
    </citation>
    <scope>NUCLEOTIDE SEQUENCE [LARGE SCALE GENOMIC DNA]</scope>
</reference>
<name>A0A4Y2GL15_ARAVE</name>
<gene>
    <name evidence="1" type="ORF">AVEN_244652_1</name>
</gene>